<keyword evidence="3" id="KW-1185">Reference proteome</keyword>
<keyword evidence="1" id="KW-0732">Signal</keyword>
<reference evidence="2 3" key="1">
    <citation type="journal article" date="2011" name="Stand. Genomic Sci.">
        <title>Complete genome sequence of Haliscomenobacter hydrossis type strain (O).</title>
        <authorList>
            <consortium name="US DOE Joint Genome Institute (JGI-PGF)"/>
            <person name="Daligault H."/>
            <person name="Lapidus A."/>
            <person name="Zeytun A."/>
            <person name="Nolan M."/>
            <person name="Lucas S."/>
            <person name="Del Rio T.G."/>
            <person name="Tice H."/>
            <person name="Cheng J.F."/>
            <person name="Tapia R."/>
            <person name="Han C."/>
            <person name="Goodwin L."/>
            <person name="Pitluck S."/>
            <person name="Liolios K."/>
            <person name="Pagani I."/>
            <person name="Ivanova N."/>
            <person name="Huntemann M."/>
            <person name="Mavromatis K."/>
            <person name="Mikhailova N."/>
            <person name="Pati A."/>
            <person name="Chen A."/>
            <person name="Palaniappan K."/>
            <person name="Land M."/>
            <person name="Hauser L."/>
            <person name="Brambilla E.M."/>
            <person name="Rohde M."/>
            <person name="Verbarg S."/>
            <person name="Goker M."/>
            <person name="Bristow J."/>
            <person name="Eisen J.A."/>
            <person name="Markowitz V."/>
            <person name="Hugenholtz P."/>
            <person name="Kyrpides N.C."/>
            <person name="Klenk H.P."/>
            <person name="Woyke T."/>
        </authorList>
    </citation>
    <scope>NUCLEOTIDE SEQUENCE [LARGE SCALE GENOMIC DNA]</scope>
    <source>
        <strain evidence="3">ATCC 27775 / DSM 1100 / LMG 10767 / O</strain>
        <plasmid evidence="3">Plasmid pHALHY03</plasmid>
    </source>
</reference>
<accession>F4L888</accession>
<reference key="2">
    <citation type="submission" date="2011-04" db="EMBL/GenBank/DDBJ databases">
        <title>Complete sequence of plasmid 3 of Haliscomenobacter hydrossis DSM 1100.</title>
        <authorList>
            <consortium name="US DOE Joint Genome Institute (JGI-PGF)"/>
            <person name="Lucas S."/>
            <person name="Han J."/>
            <person name="Lapidus A."/>
            <person name="Bruce D."/>
            <person name="Goodwin L."/>
            <person name="Pitluck S."/>
            <person name="Peters L."/>
            <person name="Kyrpides N."/>
            <person name="Mavromatis K."/>
            <person name="Ivanova N."/>
            <person name="Ovchinnikova G."/>
            <person name="Pagani I."/>
            <person name="Daligault H."/>
            <person name="Detter J.C."/>
            <person name="Han C."/>
            <person name="Land M."/>
            <person name="Hauser L."/>
            <person name="Markowitz V."/>
            <person name="Cheng J.-F."/>
            <person name="Hugenholtz P."/>
            <person name="Woyke T."/>
            <person name="Wu D."/>
            <person name="Verbarg S."/>
            <person name="Frueling A."/>
            <person name="Brambilla E."/>
            <person name="Klenk H.-P."/>
            <person name="Eisen J.A."/>
        </authorList>
    </citation>
    <scope>NUCLEOTIDE SEQUENCE</scope>
    <source>
        <strain>DSM 1100</strain>
    </source>
</reference>
<evidence type="ECO:0000313" key="3">
    <source>
        <dbReference type="Proteomes" id="UP000008461"/>
    </source>
</evidence>
<evidence type="ECO:0008006" key="4">
    <source>
        <dbReference type="Google" id="ProtNLM"/>
    </source>
</evidence>
<organism evidence="2 3">
    <name type="scientific">Haliscomenobacter hydrossis (strain ATCC 27775 / DSM 1100 / LMG 10767 / O)</name>
    <dbReference type="NCBI Taxonomy" id="760192"/>
    <lineage>
        <taxon>Bacteria</taxon>
        <taxon>Pseudomonadati</taxon>
        <taxon>Bacteroidota</taxon>
        <taxon>Saprospiria</taxon>
        <taxon>Saprospirales</taxon>
        <taxon>Haliscomenobacteraceae</taxon>
        <taxon>Haliscomenobacter</taxon>
    </lineage>
</organism>
<feature type="signal peptide" evidence="1">
    <location>
        <begin position="1"/>
        <end position="26"/>
    </location>
</feature>
<proteinExistence type="predicted"/>
<dbReference type="InterPro" id="IPR025345">
    <property type="entry name" value="DUF4249"/>
</dbReference>
<dbReference type="eggNOG" id="ENOG503002P">
    <property type="taxonomic scope" value="Bacteria"/>
</dbReference>
<dbReference type="HOGENOM" id="CLU_1033699_0_0_10"/>
<evidence type="ECO:0000256" key="1">
    <source>
        <dbReference type="SAM" id="SignalP"/>
    </source>
</evidence>
<dbReference type="RefSeq" id="WP_013769112.1">
    <property type="nucleotide sequence ID" value="NC_015513.1"/>
</dbReference>
<protein>
    <recommendedName>
        <fullName evidence="4">DUF4249 family protein</fullName>
    </recommendedName>
</protein>
<keyword evidence="2" id="KW-0614">Plasmid</keyword>
<dbReference type="Proteomes" id="UP000008461">
    <property type="component" value="Plasmid pHALHY03"/>
</dbReference>
<dbReference type="AlphaFoldDB" id="F4L888"/>
<feature type="chain" id="PRO_5003310800" description="DUF4249 family protein" evidence="1">
    <location>
        <begin position="27"/>
        <end position="277"/>
    </location>
</feature>
<gene>
    <name evidence="2" type="ordered locus">Halhy_6783</name>
</gene>
<dbReference type="EMBL" id="CP002694">
    <property type="protein sequence ID" value="AEE54596.1"/>
    <property type="molecule type" value="Genomic_DNA"/>
</dbReference>
<geneLocation type="plasmid" evidence="2 3">
    <name>pHALHY03</name>
</geneLocation>
<dbReference type="OrthoDB" id="1117838at2"/>
<evidence type="ECO:0000313" key="2">
    <source>
        <dbReference type="EMBL" id="AEE54596.1"/>
    </source>
</evidence>
<sequence length="277" mass="31285">MKKYTFIQYRILALVLMMGMAFQACEDNNAVSFNDQPVVEGYLYADNPVELKISRKSPFADDLNLDPADLDKLDIRIKAGNQSYSLIPQGDGIYRMGNNGLQIKVGENYQLEFEFQGKTVSAETKVLAKPEDFTQDARSIKIPQISFPPSGSLNFPDPVKFSWNNPDLTYYLLVVENTETDPDPIFDLGMFGGGDLPSRLFRVEPTQNNSFEINSRQFQYYGQHRVILYHINPEYALLYQDSGDNSQNLKSPPTNVKNGLGIFTAISSDTLYLNVTQ</sequence>
<dbReference type="PROSITE" id="PS51257">
    <property type="entry name" value="PROKAR_LIPOPROTEIN"/>
    <property type="match status" value="1"/>
</dbReference>
<name>F4L888_HALH1</name>
<dbReference type="Pfam" id="PF14054">
    <property type="entry name" value="DUF4249"/>
    <property type="match status" value="1"/>
</dbReference>
<dbReference type="KEGG" id="hhy:Halhy_6783"/>